<dbReference type="PANTHER" id="PTHR11566:SF212">
    <property type="entry name" value="DYNAMIN"/>
    <property type="match status" value="1"/>
</dbReference>
<feature type="region of interest" description="Disordered" evidence="3">
    <location>
        <begin position="813"/>
        <end position="834"/>
    </location>
</feature>
<dbReference type="PRINTS" id="PR00195">
    <property type="entry name" value="DYNAMIN"/>
</dbReference>
<dbReference type="SMART" id="SM00053">
    <property type="entry name" value="DYNc"/>
    <property type="match status" value="1"/>
</dbReference>
<keyword evidence="4" id="KW-0472">Membrane</keyword>
<evidence type="ECO:0000256" key="4">
    <source>
        <dbReference type="SAM" id="Phobius"/>
    </source>
</evidence>
<dbReference type="InterPro" id="IPR003130">
    <property type="entry name" value="GED"/>
</dbReference>
<dbReference type="PROSITE" id="PS51718">
    <property type="entry name" value="G_DYNAMIN_2"/>
    <property type="match status" value="1"/>
</dbReference>
<accession>A0A430Q6N7</accession>
<evidence type="ECO:0000313" key="6">
    <source>
        <dbReference type="EMBL" id="RTG83333.1"/>
    </source>
</evidence>
<feature type="compositionally biased region" description="Polar residues" evidence="3">
    <location>
        <begin position="739"/>
        <end position="754"/>
    </location>
</feature>
<dbReference type="InterPro" id="IPR022812">
    <property type="entry name" value="Dynamin"/>
</dbReference>
<dbReference type="InterPro" id="IPR000375">
    <property type="entry name" value="Dynamin_stalk"/>
</dbReference>
<dbReference type="InterPro" id="IPR011993">
    <property type="entry name" value="PH-like_dom_sf"/>
</dbReference>
<dbReference type="SMART" id="SM00302">
    <property type="entry name" value="GED"/>
    <property type="match status" value="1"/>
</dbReference>
<dbReference type="InterPro" id="IPR027417">
    <property type="entry name" value="P-loop_NTPase"/>
</dbReference>
<dbReference type="InterPro" id="IPR045063">
    <property type="entry name" value="Dynamin_N"/>
</dbReference>
<feature type="domain" description="Dynamin-type G" evidence="5">
    <location>
        <begin position="1"/>
        <end position="155"/>
    </location>
</feature>
<sequence length="881" mass="99354">MTKVPVGDQPPDIETQIRNMIIEFIERDSCLILAVSPANSDLANSDALKLAKEYDPQGLRTIGVITKLDLMDEGTDAQEILENRLLPLRRGYIGVVNRSQRDIDGRKNITAALEAERRFFLSHPSYRHMADRMGTPYLQRILNQQLTNHIRDTLPHLRSRLQAQLISLEKEVSDFRNYRPDDPAYKTKALLHYRHMADRMGTPYLQRILNQQLTNHIRDTLPHLRSRLQAQLISLEKEVSDFRNYRPDDPAYKTKALLQMVQSFEAEFSQNISGHVADVNTQILSGGAEINRVFHERFRYDLLKIEFDEKTLRKEIAVAIQNIHGVRPGLFTPDMAFDATVRKQIEKLRIPSLKCVDMVVSKLTDVLQQCSDKVNYDNYNYFCYSIIIIIITTVIGISISLAIMLPIQPGLFTPDMAFDATVRKQIEKLRIPSLKCVDMVVSKLTDVLQQCSDKVGRFPRLREEIERVVNMRVRELEIATKEQIQTLIDFQLAYMNTNHEDFIGFQNAEQRASDSSKSKLGNQERERRFVLPLDGLKQRSGDTGFFSKRPTFVLHHPDPKVNLYKDHKTLDLSADTEEAVEAWKAALVRAGVFHDPSGKPDEQTDDGDTNKIPTDPKLERQVEIIRNLVDSYMKIVTKTQRDMVPKIIMHQLINENNLMEESSAEKNHREEIIRMYDSIREALSVISDVIANTHSVPLPPPVSDDWIETELSTGSNNIRRPLPSSNASHSGHHSTSTTQRPLSPNNITSNSNRPIPSRPAPNLPIRHTLNPPTIVTTAPGQLPAPLLPQRMPQFNNGLSQSASTGNLPGTISSGGIGGNTFMTTNPSNGSTPNTTYSTTNAPWVSFDPLFNQSQSSAIAPPIPPPKLTSLSGNLGHPSIPE</sequence>
<proteinExistence type="predicted"/>
<dbReference type="GO" id="GO:0003924">
    <property type="term" value="F:GTPase activity"/>
    <property type="evidence" value="ECO:0007669"/>
    <property type="project" value="InterPro"/>
</dbReference>
<dbReference type="PANTHER" id="PTHR11566">
    <property type="entry name" value="DYNAMIN"/>
    <property type="match status" value="1"/>
</dbReference>
<evidence type="ECO:0000313" key="7">
    <source>
        <dbReference type="Proteomes" id="UP000290809"/>
    </source>
</evidence>
<dbReference type="CDD" id="cd08771">
    <property type="entry name" value="DLP_1"/>
    <property type="match status" value="1"/>
</dbReference>
<dbReference type="GO" id="GO:0005874">
    <property type="term" value="C:microtubule"/>
    <property type="evidence" value="ECO:0007669"/>
    <property type="project" value="TreeGrafter"/>
</dbReference>
<dbReference type="GO" id="GO:0005525">
    <property type="term" value="F:GTP binding"/>
    <property type="evidence" value="ECO:0007669"/>
    <property type="project" value="UniProtKB-KW"/>
</dbReference>
<keyword evidence="2" id="KW-0342">GTP-binding</keyword>
<feature type="region of interest" description="Disordered" evidence="3">
    <location>
        <begin position="854"/>
        <end position="881"/>
    </location>
</feature>
<dbReference type="InterPro" id="IPR030381">
    <property type="entry name" value="G_DYNAMIN_dom"/>
</dbReference>
<dbReference type="GO" id="GO:0008017">
    <property type="term" value="F:microtubule binding"/>
    <property type="evidence" value="ECO:0007669"/>
    <property type="project" value="TreeGrafter"/>
</dbReference>
<dbReference type="EMBL" id="QMKO01002494">
    <property type="protein sequence ID" value="RTG83333.1"/>
    <property type="molecule type" value="Genomic_DNA"/>
</dbReference>
<feature type="region of interest" description="Disordered" evidence="3">
    <location>
        <begin position="594"/>
        <end position="614"/>
    </location>
</feature>
<organism evidence="6 7">
    <name type="scientific">Schistosoma bovis</name>
    <name type="common">Blood fluke</name>
    <dbReference type="NCBI Taxonomy" id="6184"/>
    <lineage>
        <taxon>Eukaryota</taxon>
        <taxon>Metazoa</taxon>
        <taxon>Spiralia</taxon>
        <taxon>Lophotrochozoa</taxon>
        <taxon>Platyhelminthes</taxon>
        <taxon>Trematoda</taxon>
        <taxon>Digenea</taxon>
        <taxon>Strigeidida</taxon>
        <taxon>Schistosomatoidea</taxon>
        <taxon>Schistosomatidae</taxon>
        <taxon>Schistosoma</taxon>
    </lineage>
</organism>
<keyword evidence="4" id="KW-0812">Transmembrane</keyword>
<dbReference type="Pfam" id="PF02212">
    <property type="entry name" value="GED"/>
    <property type="match status" value="1"/>
</dbReference>
<dbReference type="Proteomes" id="UP000290809">
    <property type="component" value="Unassembled WGS sequence"/>
</dbReference>
<dbReference type="GO" id="GO:0005737">
    <property type="term" value="C:cytoplasm"/>
    <property type="evidence" value="ECO:0007669"/>
    <property type="project" value="TreeGrafter"/>
</dbReference>
<evidence type="ECO:0000256" key="3">
    <source>
        <dbReference type="SAM" id="MobiDB-lite"/>
    </source>
</evidence>
<gene>
    <name evidence="6" type="ORF">DC041_0003413</name>
</gene>
<keyword evidence="7" id="KW-1185">Reference proteome</keyword>
<dbReference type="GO" id="GO:0098793">
    <property type="term" value="C:presynapse"/>
    <property type="evidence" value="ECO:0007669"/>
    <property type="project" value="GOC"/>
</dbReference>
<evidence type="ECO:0000259" key="5">
    <source>
        <dbReference type="PROSITE" id="PS51718"/>
    </source>
</evidence>
<dbReference type="Pfam" id="PF00350">
    <property type="entry name" value="Dynamin_N"/>
    <property type="match status" value="1"/>
</dbReference>
<reference evidence="6 7" key="1">
    <citation type="journal article" date="2019" name="PLoS Pathog.">
        <title>Genome sequence of the bovine parasite Schistosoma bovis Tanzania.</title>
        <authorList>
            <person name="Oey H."/>
            <person name="Zakrzewski M."/>
            <person name="Gobert G."/>
            <person name="Gravermann K."/>
            <person name="Stoye J."/>
            <person name="Jones M."/>
            <person name="Mcmanus D."/>
            <person name="Krause L."/>
        </authorList>
    </citation>
    <scope>NUCLEOTIDE SEQUENCE [LARGE SCALE GENOMIC DNA]</scope>
    <source>
        <strain evidence="6 7">TAN1997</strain>
    </source>
</reference>
<protein>
    <submittedName>
        <fullName evidence="6">Dynamin GTPase</fullName>
    </submittedName>
</protein>
<dbReference type="AlphaFoldDB" id="A0A430Q6N7"/>
<dbReference type="GO" id="GO:0031623">
    <property type="term" value="P:receptor internalization"/>
    <property type="evidence" value="ECO:0007669"/>
    <property type="project" value="TreeGrafter"/>
</dbReference>
<dbReference type="InterPro" id="IPR001401">
    <property type="entry name" value="Dynamin_GTPase"/>
</dbReference>
<feature type="region of interest" description="Disordered" evidence="3">
    <location>
        <begin position="714"/>
        <end position="769"/>
    </location>
</feature>
<dbReference type="SUPFAM" id="SSF52540">
    <property type="entry name" value="P-loop containing nucleoside triphosphate hydrolases"/>
    <property type="match status" value="1"/>
</dbReference>
<keyword evidence="4" id="KW-1133">Transmembrane helix</keyword>
<name>A0A430Q6N7_SCHBO</name>
<feature type="compositionally biased region" description="Low complexity" evidence="3">
    <location>
        <begin position="819"/>
        <end position="834"/>
    </location>
</feature>
<feature type="compositionally biased region" description="Low complexity" evidence="3">
    <location>
        <begin position="724"/>
        <end position="738"/>
    </location>
</feature>
<dbReference type="STRING" id="6184.A0A430Q6N7"/>
<feature type="transmembrane region" description="Helical" evidence="4">
    <location>
        <begin position="381"/>
        <end position="405"/>
    </location>
</feature>
<dbReference type="Pfam" id="PF01031">
    <property type="entry name" value="Dynamin_M"/>
    <property type="match status" value="3"/>
</dbReference>
<dbReference type="Gene3D" id="2.30.29.30">
    <property type="entry name" value="Pleckstrin-homology domain (PH domain)/Phosphotyrosine-binding domain (PTB)"/>
    <property type="match status" value="1"/>
</dbReference>
<evidence type="ECO:0000256" key="1">
    <source>
        <dbReference type="ARBA" id="ARBA00022741"/>
    </source>
</evidence>
<evidence type="ECO:0000256" key="2">
    <source>
        <dbReference type="ARBA" id="ARBA00023134"/>
    </source>
</evidence>
<dbReference type="Gene3D" id="3.40.50.300">
    <property type="entry name" value="P-loop containing nucleotide triphosphate hydrolases"/>
    <property type="match status" value="2"/>
</dbReference>
<dbReference type="SUPFAM" id="SSF50729">
    <property type="entry name" value="PH domain-like"/>
    <property type="match status" value="1"/>
</dbReference>
<dbReference type="Gene3D" id="1.20.120.1240">
    <property type="entry name" value="Dynamin, middle domain"/>
    <property type="match status" value="2"/>
</dbReference>
<dbReference type="GO" id="GO:0005886">
    <property type="term" value="C:plasma membrane"/>
    <property type="evidence" value="ECO:0007669"/>
    <property type="project" value="TreeGrafter"/>
</dbReference>
<keyword evidence="1" id="KW-0547">Nucleotide-binding</keyword>
<dbReference type="GO" id="GO:0016185">
    <property type="term" value="P:synaptic vesicle budding from presynaptic endocytic zone membrane"/>
    <property type="evidence" value="ECO:0007669"/>
    <property type="project" value="TreeGrafter"/>
</dbReference>
<comment type="caution">
    <text evidence="6">The sequence shown here is derived from an EMBL/GenBank/DDBJ whole genome shotgun (WGS) entry which is preliminary data.</text>
</comment>